<dbReference type="PROSITE" id="PS50263">
    <property type="entry name" value="CN_HYDROLASE"/>
    <property type="match status" value="1"/>
</dbReference>
<feature type="transmembrane region" description="Helical" evidence="9">
    <location>
        <begin position="157"/>
        <end position="176"/>
    </location>
</feature>
<dbReference type="EC" id="2.3.1.269" evidence="9"/>
<feature type="transmembrane region" description="Helical" evidence="9">
    <location>
        <begin position="121"/>
        <end position="145"/>
    </location>
</feature>
<dbReference type="GO" id="GO:0042158">
    <property type="term" value="P:lipoprotein biosynthetic process"/>
    <property type="evidence" value="ECO:0007669"/>
    <property type="project" value="UniProtKB-UniRule"/>
</dbReference>
<comment type="subcellular location">
    <subcellularLocation>
        <location evidence="1 9">Cell membrane</location>
        <topology evidence="1 9">Multi-pass membrane protein</topology>
    </subcellularLocation>
</comment>
<feature type="transmembrane region" description="Helical" evidence="9">
    <location>
        <begin position="224"/>
        <end position="242"/>
    </location>
</feature>
<dbReference type="NCBIfam" id="TIGR00546">
    <property type="entry name" value="lnt"/>
    <property type="match status" value="1"/>
</dbReference>
<feature type="transmembrane region" description="Helical" evidence="9">
    <location>
        <begin position="188"/>
        <end position="212"/>
    </location>
</feature>
<dbReference type="PANTHER" id="PTHR38686">
    <property type="entry name" value="APOLIPOPROTEIN N-ACYLTRANSFERASE"/>
    <property type="match status" value="1"/>
</dbReference>
<protein>
    <recommendedName>
        <fullName evidence="9">Apolipoprotein N-acyltransferase</fullName>
        <shortName evidence="9">ALP N-acyltransferase</shortName>
        <ecNumber evidence="9">2.3.1.269</ecNumber>
    </recommendedName>
</protein>
<keyword evidence="7 9" id="KW-0472">Membrane</keyword>
<evidence type="ECO:0000259" key="10">
    <source>
        <dbReference type="PROSITE" id="PS50263"/>
    </source>
</evidence>
<sequence length="529" mass="58291">MASDAICGFFCLVSHGRYSAGERLVERHALTAWLERVARLAFGYRLGLALLLGALTVLGFAPYYLFWLPWLTLAALLGLWQQARTPAQVFQLGMAFGLGLYSVGIYWIYISLHTFGGMPWWFAGFCTFCLCAFMALFPAGAGYLAKRLGTVMLSAPMLWALSDWVRSWIFTGFPWLTLGYSQAPDSPLAGFLPLVGVYGVSALVMLLAASLFMLTGQAKRRQSIPFIAGLLLGGSAFTQIPWTQAVGQPIRVALVQGNISQTVKWSPTHAEQTMRQYLQMVRQAQATLIVLPETALPVLLEQVDPAYLDALRQHALDQQGDLLVGVVEAKPGEYFNSAISLGISPTQSYAKSHLVPFGEYIPLKSVFGWIYRDWLHMPLSDLSRGLSKQPLLIAGQKIGVNICYEDVFGDEIAQQLPQAELLVNLSNDAWYGQSFAADQHMQFSQVRAIETGRMVLRSTNTGATAIIDKNGQVLQHAPHDEAVILAGEAQSYRGQTPYVCWGNGAFLLLSVAGLLGLYFRQFFKGIILR</sequence>
<dbReference type="OrthoDB" id="9804277at2"/>
<dbReference type="Pfam" id="PF20154">
    <property type="entry name" value="LNT_N"/>
    <property type="match status" value="1"/>
</dbReference>
<proteinExistence type="inferred from homology"/>
<comment type="similarity">
    <text evidence="2 9">Belongs to the CN hydrolase family. Apolipoprotein N-acyltransferase subfamily.</text>
</comment>
<gene>
    <name evidence="9 11" type="primary">lnt</name>
    <name evidence="11" type="ORF">FIU01_10175</name>
</gene>
<dbReference type="InterPro" id="IPR004563">
    <property type="entry name" value="Apolipo_AcylTrfase"/>
</dbReference>
<comment type="catalytic activity">
    <reaction evidence="9">
        <text>N-terminal S-1,2-diacyl-sn-glyceryl-L-cysteinyl-[lipoprotein] + a glycerophospholipid = N-acyl-S-1,2-diacyl-sn-glyceryl-L-cysteinyl-[lipoprotein] + a 2-acyl-sn-glycero-3-phospholipid + H(+)</text>
        <dbReference type="Rhea" id="RHEA:48228"/>
        <dbReference type="Rhea" id="RHEA-COMP:14681"/>
        <dbReference type="Rhea" id="RHEA-COMP:14684"/>
        <dbReference type="ChEBI" id="CHEBI:15378"/>
        <dbReference type="ChEBI" id="CHEBI:136912"/>
        <dbReference type="ChEBI" id="CHEBI:140656"/>
        <dbReference type="ChEBI" id="CHEBI:140657"/>
        <dbReference type="ChEBI" id="CHEBI:140660"/>
        <dbReference type="EC" id="2.3.1.269"/>
    </reaction>
</comment>
<evidence type="ECO:0000313" key="12">
    <source>
        <dbReference type="Proteomes" id="UP000311008"/>
    </source>
</evidence>
<dbReference type="Proteomes" id="UP000311008">
    <property type="component" value="Chromosome"/>
</dbReference>
<evidence type="ECO:0000256" key="5">
    <source>
        <dbReference type="ARBA" id="ARBA00022692"/>
    </source>
</evidence>
<keyword evidence="5 9" id="KW-0812">Transmembrane</keyword>
<evidence type="ECO:0000256" key="7">
    <source>
        <dbReference type="ARBA" id="ARBA00023136"/>
    </source>
</evidence>
<dbReference type="KEGG" id="mmec:FIU01_10175"/>
<reference evidence="12" key="1">
    <citation type="journal article" date="2019" name="ISME J.">
        <title>Evolution in action: habitat transition from sediment to the pelagial leads to genome streamlining in Methylophilaceae.</title>
        <authorList>
            <person name="Salcher M."/>
            <person name="Schaefle D."/>
            <person name="Kaspar M."/>
            <person name="Neuenschwander S.M."/>
            <person name="Ghai R."/>
        </authorList>
    </citation>
    <scope>NUCLEOTIDE SEQUENCE [LARGE SCALE GENOMIC DNA]</scope>
    <source>
        <strain evidence="12">MMS-M-51</strain>
    </source>
</reference>
<dbReference type="EMBL" id="CP040946">
    <property type="protein sequence ID" value="QDC44849.1"/>
    <property type="molecule type" value="Genomic_DNA"/>
</dbReference>
<evidence type="ECO:0000256" key="1">
    <source>
        <dbReference type="ARBA" id="ARBA00004651"/>
    </source>
</evidence>
<dbReference type="InterPro" id="IPR036526">
    <property type="entry name" value="C-N_Hydrolase_sf"/>
</dbReference>
<dbReference type="InterPro" id="IPR003010">
    <property type="entry name" value="C-N_Hydrolase"/>
</dbReference>
<feature type="transmembrane region" description="Helical" evidence="9">
    <location>
        <begin position="501"/>
        <end position="519"/>
    </location>
</feature>
<dbReference type="HAMAP" id="MF_01148">
    <property type="entry name" value="Lnt"/>
    <property type="match status" value="1"/>
</dbReference>
<dbReference type="CDD" id="cd07571">
    <property type="entry name" value="ALP_N-acyl_transferase"/>
    <property type="match status" value="1"/>
</dbReference>
<dbReference type="GO" id="GO:0016410">
    <property type="term" value="F:N-acyltransferase activity"/>
    <property type="evidence" value="ECO:0007669"/>
    <property type="project" value="UniProtKB-UniRule"/>
</dbReference>
<keyword evidence="8 9" id="KW-0012">Acyltransferase</keyword>
<evidence type="ECO:0000256" key="8">
    <source>
        <dbReference type="ARBA" id="ARBA00023315"/>
    </source>
</evidence>
<dbReference type="InterPro" id="IPR045378">
    <property type="entry name" value="LNT_N"/>
</dbReference>
<keyword evidence="4 9" id="KW-0808">Transferase</keyword>
<feature type="transmembrane region" description="Helical" evidence="9">
    <location>
        <begin position="37"/>
        <end position="58"/>
    </location>
</feature>
<dbReference type="UniPathway" id="UPA00666"/>
<dbReference type="AlphaFoldDB" id="A0A5B8CUC6"/>
<feature type="domain" description="CN hydrolase" evidence="10">
    <location>
        <begin position="255"/>
        <end position="491"/>
    </location>
</feature>
<evidence type="ECO:0000256" key="3">
    <source>
        <dbReference type="ARBA" id="ARBA00022475"/>
    </source>
</evidence>
<keyword evidence="12" id="KW-1185">Reference proteome</keyword>
<comment type="pathway">
    <text evidence="9">Protein modification; lipoprotein biosynthesis (N-acyl transfer).</text>
</comment>
<evidence type="ECO:0000313" key="11">
    <source>
        <dbReference type="EMBL" id="QDC44849.1"/>
    </source>
</evidence>
<evidence type="ECO:0000256" key="2">
    <source>
        <dbReference type="ARBA" id="ARBA00010065"/>
    </source>
</evidence>
<feature type="transmembrane region" description="Helical" evidence="9">
    <location>
        <begin position="92"/>
        <end position="109"/>
    </location>
</feature>
<dbReference type="RefSeq" id="WP_140004178.1">
    <property type="nucleotide sequence ID" value="NZ_CP040946.1"/>
</dbReference>
<keyword evidence="11" id="KW-0449">Lipoprotein</keyword>
<accession>A0A5B8CUC6</accession>
<organism evidence="11 12">
    <name type="scientific">Methylophilus medardicus</name>
    <dbReference type="NCBI Taxonomy" id="2588534"/>
    <lineage>
        <taxon>Bacteria</taxon>
        <taxon>Pseudomonadati</taxon>
        <taxon>Pseudomonadota</taxon>
        <taxon>Betaproteobacteria</taxon>
        <taxon>Nitrosomonadales</taxon>
        <taxon>Methylophilaceae</taxon>
        <taxon>Methylophilus</taxon>
    </lineage>
</organism>
<dbReference type="Gene3D" id="3.60.110.10">
    <property type="entry name" value="Carbon-nitrogen hydrolase"/>
    <property type="match status" value="1"/>
</dbReference>
<evidence type="ECO:0000256" key="4">
    <source>
        <dbReference type="ARBA" id="ARBA00022679"/>
    </source>
</evidence>
<keyword evidence="3 9" id="KW-1003">Cell membrane</keyword>
<keyword evidence="6 9" id="KW-1133">Transmembrane helix</keyword>
<dbReference type="PANTHER" id="PTHR38686:SF1">
    <property type="entry name" value="APOLIPOPROTEIN N-ACYLTRANSFERASE"/>
    <property type="match status" value="1"/>
</dbReference>
<dbReference type="SUPFAM" id="SSF56317">
    <property type="entry name" value="Carbon-nitrogen hydrolase"/>
    <property type="match status" value="1"/>
</dbReference>
<comment type="function">
    <text evidence="9">Catalyzes the phospholipid dependent N-acylation of the N-terminal cysteine of apolipoprotein, the last step in lipoprotein maturation.</text>
</comment>
<evidence type="ECO:0000256" key="6">
    <source>
        <dbReference type="ARBA" id="ARBA00022989"/>
    </source>
</evidence>
<dbReference type="Pfam" id="PF00795">
    <property type="entry name" value="CN_hydrolase"/>
    <property type="match status" value="1"/>
</dbReference>
<name>A0A5B8CUC6_9PROT</name>
<evidence type="ECO:0000256" key="9">
    <source>
        <dbReference type="HAMAP-Rule" id="MF_01148"/>
    </source>
</evidence>
<dbReference type="GO" id="GO:0005886">
    <property type="term" value="C:plasma membrane"/>
    <property type="evidence" value="ECO:0007669"/>
    <property type="project" value="UniProtKB-SubCell"/>
</dbReference>